<dbReference type="InterPro" id="IPR036950">
    <property type="entry name" value="PBP_transglycosylase"/>
</dbReference>
<dbReference type="InterPro" id="IPR001264">
    <property type="entry name" value="Glyco_trans_51"/>
</dbReference>
<proteinExistence type="inferred from homology"/>
<sequence length="263" mass="29911">MPNHDPNALPSLDDARTYAVPDNEDAAVKPRSRKWVRKLLLVVVGGFLLYQLHFLVLIAWYKSHNPRASAFMRHTISELRRDNPAAAITHQWVPYADISAALKRAVITSEDANFMTHPGVEWDAIRAAADYNRKQASLGSDKRRGGSTISQQLAKNLFLSSERSYWRKGQELILTYMLEALLSKERILEMYLNVAQWGQATFGAEAAARHYFRVSAKQLTNHQAARLAAMLPNPRFYDKNRSTSYLNSRTASIQRRLHHVAIP</sequence>
<comment type="function">
    <text evidence="11">Peptidoglycan polymerase that catalyzes glycan chain elongation from lipid-linked precursors.</text>
</comment>
<evidence type="ECO:0000256" key="9">
    <source>
        <dbReference type="ARBA" id="ARBA00023136"/>
    </source>
</evidence>
<keyword evidence="4 11" id="KW-0808">Transferase</keyword>
<reference evidence="13" key="2">
    <citation type="submission" date="2021-04" db="EMBL/GenBank/DDBJ databases">
        <authorList>
            <person name="Gilroy R."/>
        </authorList>
    </citation>
    <scope>NUCLEOTIDE SEQUENCE</scope>
    <source>
        <strain evidence="13">9264</strain>
    </source>
</reference>
<dbReference type="SUPFAM" id="SSF53955">
    <property type="entry name" value="Lysozyme-like"/>
    <property type="match status" value="1"/>
</dbReference>
<dbReference type="PANTHER" id="PTHR30400">
    <property type="entry name" value="MONOFUNCTIONAL BIOSYNTHETIC PEPTIDOGLYCAN TRANSGLYCOSYLASE"/>
    <property type="match status" value="1"/>
</dbReference>
<comment type="pathway">
    <text evidence="11">Cell wall biogenesis; peptidoglycan biosynthesis.</text>
</comment>
<dbReference type="NCBIfam" id="TIGR02070">
    <property type="entry name" value="mono_pep_trsgly"/>
    <property type="match status" value="1"/>
</dbReference>
<dbReference type="InterPro" id="IPR023346">
    <property type="entry name" value="Lysozyme-like_dom_sf"/>
</dbReference>
<protein>
    <recommendedName>
        <fullName evidence="11">Biosynthetic peptidoglycan transglycosylase</fullName>
        <ecNumber evidence="11">2.4.99.28</ecNumber>
    </recommendedName>
    <alternativeName>
        <fullName evidence="11">Glycan polymerase</fullName>
    </alternativeName>
    <alternativeName>
        <fullName evidence="11">Peptidoglycan glycosyltransferase MtgA</fullName>
        <shortName evidence="11">PGT</shortName>
    </alternativeName>
</protein>
<dbReference type="PANTHER" id="PTHR30400:SF0">
    <property type="entry name" value="BIOSYNTHETIC PEPTIDOGLYCAN TRANSGLYCOSYLASE"/>
    <property type="match status" value="1"/>
</dbReference>
<feature type="transmembrane region" description="Helical" evidence="11">
    <location>
        <begin position="39"/>
        <end position="61"/>
    </location>
</feature>
<keyword evidence="6 11" id="KW-0133">Cell shape</keyword>
<dbReference type="EC" id="2.4.99.28" evidence="11"/>
<dbReference type="GO" id="GO:0016763">
    <property type="term" value="F:pentosyltransferase activity"/>
    <property type="evidence" value="ECO:0007669"/>
    <property type="project" value="InterPro"/>
</dbReference>
<evidence type="ECO:0000256" key="3">
    <source>
        <dbReference type="ARBA" id="ARBA00022676"/>
    </source>
</evidence>
<keyword evidence="9 11" id="KW-0472">Membrane</keyword>
<gene>
    <name evidence="11 13" type="primary">mtgA</name>
    <name evidence="13" type="ORF">H9906_02935</name>
</gene>
<evidence type="ECO:0000259" key="12">
    <source>
        <dbReference type="Pfam" id="PF00912"/>
    </source>
</evidence>
<dbReference type="HAMAP" id="MF_00766">
    <property type="entry name" value="PGT_MtgA"/>
    <property type="match status" value="1"/>
</dbReference>
<keyword evidence="7 11" id="KW-0573">Peptidoglycan synthesis</keyword>
<keyword evidence="3 11" id="KW-0328">Glycosyltransferase</keyword>
<keyword evidence="2 11" id="KW-0997">Cell inner membrane</keyword>
<dbReference type="GO" id="GO:0009252">
    <property type="term" value="P:peptidoglycan biosynthetic process"/>
    <property type="evidence" value="ECO:0007669"/>
    <property type="project" value="UniProtKB-UniRule"/>
</dbReference>
<dbReference type="GO" id="GO:0008360">
    <property type="term" value="P:regulation of cell shape"/>
    <property type="evidence" value="ECO:0007669"/>
    <property type="project" value="UniProtKB-KW"/>
</dbReference>
<accession>A0A9D2U7E3</accession>
<evidence type="ECO:0000256" key="2">
    <source>
        <dbReference type="ARBA" id="ARBA00022519"/>
    </source>
</evidence>
<evidence type="ECO:0000256" key="4">
    <source>
        <dbReference type="ARBA" id="ARBA00022679"/>
    </source>
</evidence>
<dbReference type="GO" id="GO:0071555">
    <property type="term" value="P:cell wall organization"/>
    <property type="evidence" value="ECO:0007669"/>
    <property type="project" value="UniProtKB-KW"/>
</dbReference>
<dbReference type="Proteomes" id="UP000823889">
    <property type="component" value="Unassembled WGS sequence"/>
</dbReference>
<evidence type="ECO:0000313" key="14">
    <source>
        <dbReference type="Proteomes" id="UP000823889"/>
    </source>
</evidence>
<evidence type="ECO:0000256" key="7">
    <source>
        <dbReference type="ARBA" id="ARBA00022984"/>
    </source>
</evidence>
<name>A0A9D2U7E3_9BURK</name>
<dbReference type="EMBL" id="DWUQ01000056">
    <property type="protein sequence ID" value="HJD43966.1"/>
    <property type="molecule type" value="Genomic_DNA"/>
</dbReference>
<keyword evidence="1 11" id="KW-1003">Cell membrane</keyword>
<organism evidence="13 14">
    <name type="scientific">Candidatus Paenalcaligenes intestinipullorum</name>
    <dbReference type="NCBI Taxonomy" id="2838718"/>
    <lineage>
        <taxon>Bacteria</taxon>
        <taxon>Pseudomonadati</taxon>
        <taxon>Pseudomonadota</taxon>
        <taxon>Betaproteobacteria</taxon>
        <taxon>Burkholderiales</taxon>
        <taxon>Alcaligenaceae</taxon>
        <taxon>Paenalcaligenes</taxon>
    </lineage>
</organism>
<dbReference type="GO" id="GO:0005886">
    <property type="term" value="C:plasma membrane"/>
    <property type="evidence" value="ECO:0007669"/>
    <property type="project" value="UniProtKB-SubCell"/>
</dbReference>
<feature type="domain" description="Glycosyl transferase family 51" evidence="12">
    <location>
        <begin position="88"/>
        <end position="256"/>
    </location>
</feature>
<evidence type="ECO:0000313" key="13">
    <source>
        <dbReference type="EMBL" id="HJD43966.1"/>
    </source>
</evidence>
<comment type="subcellular location">
    <subcellularLocation>
        <location evidence="11">Cell inner membrane</location>
        <topology evidence="11">Single-pass membrane protein</topology>
    </subcellularLocation>
</comment>
<keyword evidence="5 11" id="KW-0812">Transmembrane</keyword>
<keyword evidence="8 11" id="KW-1133">Transmembrane helix</keyword>
<evidence type="ECO:0000256" key="8">
    <source>
        <dbReference type="ARBA" id="ARBA00022989"/>
    </source>
</evidence>
<keyword evidence="10 11" id="KW-0961">Cell wall biogenesis/degradation</keyword>
<dbReference type="InterPro" id="IPR011812">
    <property type="entry name" value="Pep_trsgly"/>
</dbReference>
<comment type="catalytic activity">
    <reaction evidence="11">
        <text>[GlcNAc-(1-&gt;4)-Mur2Ac(oyl-L-Ala-gamma-D-Glu-L-Lys-D-Ala-D-Ala)](n)-di-trans,octa-cis-undecaprenyl diphosphate + beta-D-GlcNAc-(1-&gt;4)-Mur2Ac(oyl-L-Ala-gamma-D-Glu-L-Lys-D-Ala-D-Ala)-di-trans,octa-cis-undecaprenyl diphosphate = [GlcNAc-(1-&gt;4)-Mur2Ac(oyl-L-Ala-gamma-D-Glu-L-Lys-D-Ala-D-Ala)](n+1)-di-trans,octa-cis-undecaprenyl diphosphate + di-trans,octa-cis-undecaprenyl diphosphate + H(+)</text>
        <dbReference type="Rhea" id="RHEA:23708"/>
        <dbReference type="Rhea" id="RHEA-COMP:9602"/>
        <dbReference type="Rhea" id="RHEA-COMP:9603"/>
        <dbReference type="ChEBI" id="CHEBI:15378"/>
        <dbReference type="ChEBI" id="CHEBI:58405"/>
        <dbReference type="ChEBI" id="CHEBI:60033"/>
        <dbReference type="ChEBI" id="CHEBI:78435"/>
        <dbReference type="EC" id="2.4.99.28"/>
    </reaction>
</comment>
<dbReference type="Pfam" id="PF00912">
    <property type="entry name" value="Transgly"/>
    <property type="match status" value="1"/>
</dbReference>
<dbReference type="AlphaFoldDB" id="A0A9D2U7E3"/>
<evidence type="ECO:0000256" key="6">
    <source>
        <dbReference type="ARBA" id="ARBA00022960"/>
    </source>
</evidence>
<dbReference type="GO" id="GO:0008955">
    <property type="term" value="F:peptidoglycan glycosyltransferase activity"/>
    <property type="evidence" value="ECO:0007669"/>
    <property type="project" value="UniProtKB-UniRule"/>
</dbReference>
<comment type="caution">
    <text evidence="13">The sequence shown here is derived from an EMBL/GenBank/DDBJ whole genome shotgun (WGS) entry which is preliminary data.</text>
</comment>
<evidence type="ECO:0000256" key="1">
    <source>
        <dbReference type="ARBA" id="ARBA00022475"/>
    </source>
</evidence>
<comment type="similarity">
    <text evidence="11">Belongs to the glycosyltransferase 51 family.</text>
</comment>
<evidence type="ECO:0000256" key="5">
    <source>
        <dbReference type="ARBA" id="ARBA00022692"/>
    </source>
</evidence>
<reference evidence="13" key="1">
    <citation type="journal article" date="2021" name="PeerJ">
        <title>Extensive microbial diversity within the chicken gut microbiome revealed by metagenomics and culture.</title>
        <authorList>
            <person name="Gilroy R."/>
            <person name="Ravi A."/>
            <person name="Getino M."/>
            <person name="Pursley I."/>
            <person name="Horton D.L."/>
            <person name="Alikhan N.F."/>
            <person name="Baker D."/>
            <person name="Gharbi K."/>
            <person name="Hall N."/>
            <person name="Watson M."/>
            <person name="Adriaenssens E.M."/>
            <person name="Foster-Nyarko E."/>
            <person name="Jarju S."/>
            <person name="Secka A."/>
            <person name="Antonio M."/>
            <person name="Oren A."/>
            <person name="Chaudhuri R.R."/>
            <person name="La Ragione R."/>
            <person name="Hildebrand F."/>
            <person name="Pallen M.J."/>
        </authorList>
    </citation>
    <scope>NUCLEOTIDE SEQUENCE</scope>
    <source>
        <strain evidence="13">9264</strain>
    </source>
</reference>
<dbReference type="GO" id="GO:0009274">
    <property type="term" value="C:peptidoglycan-based cell wall"/>
    <property type="evidence" value="ECO:0007669"/>
    <property type="project" value="InterPro"/>
</dbReference>
<evidence type="ECO:0000256" key="10">
    <source>
        <dbReference type="ARBA" id="ARBA00023316"/>
    </source>
</evidence>
<evidence type="ECO:0000256" key="11">
    <source>
        <dbReference type="HAMAP-Rule" id="MF_00766"/>
    </source>
</evidence>
<dbReference type="Gene3D" id="1.10.3810.10">
    <property type="entry name" value="Biosynthetic peptidoglycan transglycosylase-like"/>
    <property type="match status" value="1"/>
</dbReference>